<comment type="similarity">
    <text evidence="1 5">Belongs to the HypA/HybF family.</text>
</comment>
<evidence type="ECO:0000313" key="6">
    <source>
        <dbReference type="EMBL" id="GAA0684980.1"/>
    </source>
</evidence>
<dbReference type="InterPro" id="IPR000688">
    <property type="entry name" value="HypA/HybF"/>
</dbReference>
<gene>
    <name evidence="5 6" type="primary">hypA</name>
    <name evidence="6" type="ORF">GCM10009104_08090</name>
</gene>
<dbReference type="PANTHER" id="PTHR34535">
    <property type="entry name" value="HYDROGENASE MATURATION FACTOR HYPA"/>
    <property type="match status" value="1"/>
</dbReference>
<feature type="binding site" evidence="5">
    <location>
        <position position="76"/>
    </location>
    <ligand>
        <name>Zn(2+)</name>
        <dbReference type="ChEBI" id="CHEBI:29105"/>
    </ligand>
</feature>
<evidence type="ECO:0000313" key="7">
    <source>
        <dbReference type="Proteomes" id="UP001499915"/>
    </source>
</evidence>
<dbReference type="RefSeq" id="WP_343802669.1">
    <property type="nucleotide sequence ID" value="NZ_BAAAET010000001.1"/>
</dbReference>
<comment type="function">
    <text evidence="5">Involved in the maturation of [NiFe] hydrogenases. Required for nickel insertion into the metal center of the hydrogenase.</text>
</comment>
<dbReference type="PIRSF" id="PIRSF004761">
    <property type="entry name" value="Hydrgn_mat_HypA"/>
    <property type="match status" value="1"/>
</dbReference>
<dbReference type="PROSITE" id="PS01249">
    <property type="entry name" value="HYPA"/>
    <property type="match status" value="1"/>
</dbReference>
<keyword evidence="4 5" id="KW-0862">Zinc</keyword>
<dbReference type="InterPro" id="IPR020538">
    <property type="entry name" value="Hydgase_Ni_incorp_HypA/HybF_CS"/>
</dbReference>
<dbReference type="EMBL" id="BAAAET010000001">
    <property type="protein sequence ID" value="GAA0684980.1"/>
    <property type="molecule type" value="Genomic_DNA"/>
</dbReference>
<comment type="caution">
    <text evidence="6">The sequence shown here is derived from an EMBL/GenBank/DDBJ whole genome shotgun (WGS) entry which is preliminary data.</text>
</comment>
<feature type="binding site" evidence="5">
    <location>
        <position position="73"/>
    </location>
    <ligand>
        <name>Zn(2+)</name>
        <dbReference type="ChEBI" id="CHEBI:29105"/>
    </ligand>
</feature>
<dbReference type="NCBIfam" id="TIGR00100">
    <property type="entry name" value="hypA"/>
    <property type="match status" value="1"/>
</dbReference>
<keyword evidence="7" id="KW-1185">Reference proteome</keyword>
<dbReference type="PANTHER" id="PTHR34535:SF3">
    <property type="entry name" value="HYDROGENASE MATURATION FACTOR HYPA"/>
    <property type="match status" value="1"/>
</dbReference>
<dbReference type="HAMAP" id="MF_00213">
    <property type="entry name" value="HypA_HybF"/>
    <property type="match status" value="1"/>
</dbReference>
<evidence type="ECO:0000256" key="2">
    <source>
        <dbReference type="ARBA" id="ARBA00022596"/>
    </source>
</evidence>
<evidence type="ECO:0000256" key="5">
    <source>
        <dbReference type="HAMAP-Rule" id="MF_00213"/>
    </source>
</evidence>
<organism evidence="6 7">
    <name type="scientific">Marinobacterium maritimum</name>
    <dbReference type="NCBI Taxonomy" id="500162"/>
    <lineage>
        <taxon>Bacteria</taxon>
        <taxon>Pseudomonadati</taxon>
        <taxon>Pseudomonadota</taxon>
        <taxon>Gammaproteobacteria</taxon>
        <taxon>Oceanospirillales</taxon>
        <taxon>Oceanospirillaceae</taxon>
        <taxon>Marinobacterium</taxon>
    </lineage>
</organism>
<keyword evidence="3 5" id="KW-0479">Metal-binding</keyword>
<dbReference type="Gene3D" id="3.30.2320.80">
    <property type="match status" value="1"/>
</dbReference>
<dbReference type="Proteomes" id="UP001499915">
    <property type="component" value="Unassembled WGS sequence"/>
</dbReference>
<feature type="binding site" evidence="5">
    <location>
        <position position="89"/>
    </location>
    <ligand>
        <name>Zn(2+)</name>
        <dbReference type="ChEBI" id="CHEBI:29105"/>
    </ligand>
</feature>
<name>A0ABN1I358_9GAMM</name>
<sequence length="113" mass="12676">MHELSLCRALIEQLQQQAELHQFNRVKQLWLEAGPLAAVVPEAMTFAFEAASRGTLAQGARLHVVELPGRARCRACGIESAISQWYQACPKCGQYQLQVLSGEELRIRELEVE</sequence>
<accession>A0ABN1I358</accession>
<reference evidence="6 7" key="1">
    <citation type="journal article" date="2019" name="Int. J. Syst. Evol. Microbiol.">
        <title>The Global Catalogue of Microorganisms (GCM) 10K type strain sequencing project: providing services to taxonomists for standard genome sequencing and annotation.</title>
        <authorList>
            <consortium name="The Broad Institute Genomics Platform"/>
            <consortium name="The Broad Institute Genome Sequencing Center for Infectious Disease"/>
            <person name="Wu L."/>
            <person name="Ma J."/>
        </authorList>
    </citation>
    <scope>NUCLEOTIDE SEQUENCE [LARGE SCALE GENOMIC DNA]</scope>
    <source>
        <strain evidence="6 7">JCM 15134</strain>
    </source>
</reference>
<evidence type="ECO:0000256" key="1">
    <source>
        <dbReference type="ARBA" id="ARBA00010748"/>
    </source>
</evidence>
<evidence type="ECO:0000256" key="4">
    <source>
        <dbReference type="ARBA" id="ARBA00022833"/>
    </source>
</evidence>
<proteinExistence type="inferred from homology"/>
<keyword evidence="2 5" id="KW-0533">Nickel</keyword>
<feature type="binding site" evidence="5">
    <location>
        <position position="2"/>
    </location>
    <ligand>
        <name>Ni(2+)</name>
        <dbReference type="ChEBI" id="CHEBI:49786"/>
    </ligand>
</feature>
<protein>
    <recommendedName>
        <fullName evidence="5">Hydrogenase maturation factor HypA</fullName>
    </recommendedName>
</protein>
<dbReference type="Pfam" id="PF01155">
    <property type="entry name" value="HypA"/>
    <property type="match status" value="1"/>
</dbReference>
<evidence type="ECO:0000256" key="3">
    <source>
        <dbReference type="ARBA" id="ARBA00022723"/>
    </source>
</evidence>
<feature type="binding site" evidence="5">
    <location>
        <position position="92"/>
    </location>
    <ligand>
        <name>Zn(2+)</name>
        <dbReference type="ChEBI" id="CHEBI:29105"/>
    </ligand>
</feature>